<dbReference type="Pfam" id="PF10105">
    <property type="entry name" value="DUF2344"/>
    <property type="match status" value="1"/>
</dbReference>
<dbReference type="Pfam" id="PF04055">
    <property type="entry name" value="Radical_SAM"/>
    <property type="match status" value="1"/>
</dbReference>
<dbReference type="EMBL" id="QGHD01000009">
    <property type="protein sequence ID" value="PWL01922.1"/>
    <property type="molecule type" value="Genomic_DNA"/>
</dbReference>
<dbReference type="Gene3D" id="3.80.30.20">
    <property type="entry name" value="tm_1862 like domain"/>
    <property type="match status" value="1"/>
</dbReference>
<dbReference type="InterPro" id="IPR058240">
    <property type="entry name" value="rSAM_sf"/>
</dbReference>
<dbReference type="InterPro" id="IPR018768">
    <property type="entry name" value="DUF2344"/>
</dbReference>
<evidence type="ECO:0000259" key="1">
    <source>
        <dbReference type="PROSITE" id="PS51918"/>
    </source>
</evidence>
<dbReference type="Gene3D" id="3.40.50.280">
    <property type="entry name" value="Cobalamin-binding domain"/>
    <property type="match status" value="1"/>
</dbReference>
<protein>
    <submittedName>
        <fullName evidence="2">Radical SAM-linked protein/radical SAM family uncharacterized protein</fullName>
    </submittedName>
</protein>
<dbReference type="RefSeq" id="WP_106198601.1">
    <property type="nucleotide sequence ID" value="NZ_JAXEIU010000003.1"/>
</dbReference>
<comment type="caution">
    <text evidence="2">The sequence shown here is derived from an EMBL/GenBank/DDBJ whole genome shotgun (WGS) entry which is preliminary data.</text>
</comment>
<dbReference type="SFLD" id="SFLDG01082">
    <property type="entry name" value="B12-binding_domain_containing"/>
    <property type="match status" value="1"/>
</dbReference>
<proteinExistence type="predicted"/>
<feature type="domain" description="Radical SAM core" evidence="1">
    <location>
        <begin position="257"/>
        <end position="488"/>
    </location>
</feature>
<dbReference type="PANTHER" id="PTHR42731">
    <property type="entry name" value="SLL1084 PROTEIN"/>
    <property type="match status" value="1"/>
</dbReference>
<dbReference type="InterPro" id="IPR006638">
    <property type="entry name" value="Elp3/MiaA/NifB-like_rSAM"/>
</dbReference>
<sequence length="865" mass="97965">MNIFEKLGQVLPLVESPARYMGGEANSVVKDPSKLLARMAFVFPDLYEIGLSNNGLRVLYHVVNRDPELLMEVAFAPWDDMAEQMRKNDIPLYTHATWTPVREFDVVGMSLQTELNFTNVPYVLELAGIAAFSKDRKEEDPLVIAGGPAMANPEPVADFFDAFNIGDGEEMLPHILRTVGECKKRGMSRLEILEEIAKIDGVYVPAFRKVIPGEFGMFVPAEPAKGSYEHTNGVRRIYVPELKKEDYPVKNLIANMRLVHNRYSVEVMRGCTQGCRFCQAGIWYRPCRELPPDDVMDLAKAGLKATGENELGLLSLSTADYKPIEALTDSIIDDAFFDNVDVSLPSIRVSSFGQSLAEKVAALKGGRSGTFAPETGSERLRKMINKTITDEDMYNAAEHAFSSGFNKIKLYTMVGFPTENDEDMEAFCGLIENLVKIGRKYLRGAQISVSMGILIPKSFTALQWAGFMDKDLALAHVQFVHRRFFKHPNVKVTWADWETSRLEAFYSRGDRSISKLIYEAYKRGMIFESDNHRIRPKDWEVLWKDFGYDESWIYETRKKESVFPWDFMHVGVTKAYLWNEYQKGFNPEVFKDAKPVPNCKWGECQHCGIPGNGKEVRLADNPEKYKAPSRTPEEIKKLVAARRPVYDKRYTYKLTFQKLGLSRFLPHQNMLSAFVRTFSKAGIPLRYSEGFSPKPRIINMGALPLGLETVCEILGAETLVLLDLSPENKSKLIEELSAPFPMGMKILDIEPIDYKLSSHFPTSVTYSYQPKEIPADLMQKFIDKKLPIVQNHRGQEIDLNEHICNLKIANGKIFIRVKCNNQGGTASPYPLFGGLMGMENVNSAAALDDASRQFLIRKEEMQFNS</sequence>
<dbReference type="PROSITE" id="PS51918">
    <property type="entry name" value="RADICAL_SAM"/>
    <property type="match status" value="1"/>
</dbReference>
<evidence type="ECO:0000313" key="3">
    <source>
        <dbReference type="Proteomes" id="UP000245523"/>
    </source>
</evidence>
<gene>
    <name evidence="2" type="ORF">B0H50_10911</name>
</gene>
<accession>A0ABX5LP95</accession>
<dbReference type="NCBIfam" id="TIGR03936">
    <property type="entry name" value="sam_1_link_chp"/>
    <property type="match status" value="1"/>
</dbReference>
<dbReference type="InterPro" id="IPR023404">
    <property type="entry name" value="rSAM_horseshoe"/>
</dbReference>
<dbReference type="SMART" id="SM00729">
    <property type="entry name" value="Elp3"/>
    <property type="match status" value="1"/>
</dbReference>
<dbReference type="SUPFAM" id="SSF102114">
    <property type="entry name" value="Radical SAM enzymes"/>
    <property type="match status" value="1"/>
</dbReference>
<dbReference type="Proteomes" id="UP000245523">
    <property type="component" value="Unassembled WGS sequence"/>
</dbReference>
<keyword evidence="3" id="KW-1185">Reference proteome</keyword>
<evidence type="ECO:0000313" key="2">
    <source>
        <dbReference type="EMBL" id="PWL01922.1"/>
    </source>
</evidence>
<dbReference type="PANTHER" id="PTHR42731:SF1">
    <property type="entry name" value="RADICAL SAM DOMAIN PROTEIN"/>
    <property type="match status" value="1"/>
</dbReference>
<organism evidence="2 3">
    <name type="scientific">Hallerella porci</name>
    <dbReference type="NCBI Taxonomy" id="1945871"/>
    <lineage>
        <taxon>Bacteria</taxon>
        <taxon>Pseudomonadati</taxon>
        <taxon>Fibrobacterota</taxon>
        <taxon>Fibrobacteria</taxon>
        <taxon>Fibrobacterales</taxon>
        <taxon>Fibrobacteraceae</taxon>
        <taxon>Hallerella</taxon>
    </lineage>
</organism>
<dbReference type="InterPro" id="IPR023862">
    <property type="entry name" value="CHP03960_rSAM"/>
</dbReference>
<dbReference type="Pfam" id="PF19864">
    <property type="entry name" value="Radical_SAM_N2"/>
    <property type="match status" value="1"/>
</dbReference>
<dbReference type="InterPro" id="IPR007197">
    <property type="entry name" value="rSAM"/>
</dbReference>
<dbReference type="CDD" id="cd02065">
    <property type="entry name" value="B12-binding_like"/>
    <property type="match status" value="1"/>
</dbReference>
<dbReference type="InterPro" id="IPR045784">
    <property type="entry name" value="Radical_SAM_N2"/>
</dbReference>
<reference evidence="2 3" key="1">
    <citation type="submission" date="2018-05" db="EMBL/GenBank/DDBJ databases">
        <title>Animal gut microbial communities from fecal samples from Wisconsin, USA.</title>
        <authorList>
            <person name="Neumann A."/>
        </authorList>
    </citation>
    <scope>NUCLEOTIDE SEQUENCE [LARGE SCALE GENOMIC DNA]</scope>
    <source>
        <strain evidence="2 3">UWS4</strain>
    </source>
</reference>
<dbReference type="NCBIfam" id="TIGR03960">
    <property type="entry name" value="rSAM_fuse_unch"/>
    <property type="match status" value="1"/>
</dbReference>
<dbReference type="SFLD" id="SFLDS00029">
    <property type="entry name" value="Radical_SAM"/>
    <property type="match status" value="1"/>
</dbReference>
<name>A0ABX5LP95_9BACT</name>